<reference evidence="1" key="1">
    <citation type="journal article" date="2020" name="mSystems">
        <title>Genome- and Community-Level Interaction Insights into Carbon Utilization and Element Cycling Functions of Hydrothermarchaeota in Hydrothermal Sediment.</title>
        <authorList>
            <person name="Zhou Z."/>
            <person name="Liu Y."/>
            <person name="Xu W."/>
            <person name="Pan J."/>
            <person name="Luo Z.H."/>
            <person name="Li M."/>
        </authorList>
    </citation>
    <scope>NUCLEOTIDE SEQUENCE [LARGE SCALE GENOMIC DNA]</scope>
    <source>
        <strain evidence="1">HyVt-233</strain>
    </source>
</reference>
<accession>A0A7C0Y894</accession>
<dbReference type="Gene3D" id="2.40.10.10">
    <property type="entry name" value="Trypsin-like serine proteases"/>
    <property type="match status" value="1"/>
</dbReference>
<keyword evidence="1" id="KW-0645">Protease</keyword>
<dbReference type="Pfam" id="PF13365">
    <property type="entry name" value="Trypsin_2"/>
    <property type="match status" value="1"/>
</dbReference>
<comment type="caution">
    <text evidence="1">The sequence shown here is derived from an EMBL/GenBank/DDBJ whole genome shotgun (WGS) entry which is preliminary data.</text>
</comment>
<keyword evidence="1" id="KW-0378">Hydrolase</keyword>
<dbReference type="GO" id="GO:0006508">
    <property type="term" value="P:proteolysis"/>
    <property type="evidence" value="ECO:0007669"/>
    <property type="project" value="UniProtKB-KW"/>
</dbReference>
<gene>
    <name evidence="1" type="ORF">ENG63_01525</name>
</gene>
<dbReference type="EMBL" id="DRBS01000062">
    <property type="protein sequence ID" value="HDD43531.1"/>
    <property type="molecule type" value="Genomic_DNA"/>
</dbReference>
<proteinExistence type="predicted"/>
<evidence type="ECO:0000313" key="1">
    <source>
        <dbReference type="EMBL" id="HDD43531.1"/>
    </source>
</evidence>
<dbReference type="SUPFAM" id="SSF50494">
    <property type="entry name" value="Trypsin-like serine proteases"/>
    <property type="match status" value="1"/>
</dbReference>
<sequence length="305" mass="33119">MVEKENLLKMAMVREAAEEEVFLFPNVVGVGIGFKTVGGQITEEICIKVYVEKKLPQAELAAEAIIPAEYEGIPLDVEEVGKIEAQVFKTRLRPARPGYSIGHYRITAGTFGCLVKDVCCSEIYILSNNHVLANSNVARIGDPILQPGRYDGGSLPNDLIANLRRFVRINFGDRDRYNLVDAAIAKPIEIRMVRADIINVGIPNGCAEVALGMSVKKSGRTTQTTIGRVIGTDVSIAVNYGGGRIAYFRDQILTTNMSAGGDSGSILLDTDGRVVGLLFAGSSRVTVHNKIQNVLMALRIKLIKN</sequence>
<dbReference type="InterPro" id="IPR009003">
    <property type="entry name" value="Peptidase_S1_PA"/>
</dbReference>
<name>A0A7C0Y894_DESA2</name>
<organism evidence="1">
    <name type="scientific">Desulfofervidus auxilii</name>
    <dbReference type="NCBI Taxonomy" id="1621989"/>
    <lineage>
        <taxon>Bacteria</taxon>
        <taxon>Pseudomonadati</taxon>
        <taxon>Thermodesulfobacteriota</taxon>
        <taxon>Candidatus Desulfofervidia</taxon>
        <taxon>Candidatus Desulfofervidales</taxon>
        <taxon>Candidatus Desulfofervidaceae</taxon>
        <taxon>Candidatus Desulfofervidus</taxon>
    </lineage>
</organism>
<dbReference type="GO" id="GO:0008233">
    <property type="term" value="F:peptidase activity"/>
    <property type="evidence" value="ECO:0007669"/>
    <property type="project" value="UniProtKB-KW"/>
</dbReference>
<dbReference type="InterPro" id="IPR043504">
    <property type="entry name" value="Peptidase_S1_PA_chymotrypsin"/>
</dbReference>
<dbReference type="AlphaFoldDB" id="A0A7C0Y894"/>
<protein>
    <submittedName>
        <fullName evidence="1">Serine protease</fullName>
    </submittedName>
</protein>
<dbReference type="Proteomes" id="UP000886289">
    <property type="component" value="Unassembled WGS sequence"/>
</dbReference>